<keyword evidence="9" id="KW-1185">Reference proteome</keyword>
<dbReference type="EC" id="2.3.1.181" evidence="3"/>
<evidence type="ECO:0000256" key="3">
    <source>
        <dbReference type="ARBA" id="ARBA00012334"/>
    </source>
</evidence>
<dbReference type="PANTHER" id="PTHR10993">
    <property type="entry name" value="OCTANOYLTRANSFERASE"/>
    <property type="match status" value="1"/>
</dbReference>
<feature type="region of interest" description="Disordered" evidence="6">
    <location>
        <begin position="121"/>
        <end position="162"/>
    </location>
</feature>
<evidence type="ECO:0000256" key="1">
    <source>
        <dbReference type="ARBA" id="ARBA00004821"/>
    </source>
</evidence>
<dbReference type="CDD" id="cd16444">
    <property type="entry name" value="LipB"/>
    <property type="match status" value="1"/>
</dbReference>
<comment type="pathway">
    <text evidence="1">Protein modification; protein lipoylation via endogenous pathway; protein N(6)-(lipoyl)lysine from octanoyl-[acyl-carrier-protein]: step 1/2.</text>
</comment>
<feature type="domain" description="BPL/LPL catalytic" evidence="7">
    <location>
        <begin position="137"/>
        <end position="320"/>
    </location>
</feature>
<proteinExistence type="inferred from homology"/>
<dbReference type="Pfam" id="PF21948">
    <property type="entry name" value="LplA-B_cat"/>
    <property type="match status" value="1"/>
</dbReference>
<dbReference type="GO" id="GO:0009249">
    <property type="term" value="P:protein lipoylation"/>
    <property type="evidence" value="ECO:0007669"/>
    <property type="project" value="InterPro"/>
</dbReference>
<dbReference type="Proteomes" id="UP000095767">
    <property type="component" value="Unassembled WGS sequence"/>
</dbReference>
<dbReference type="InterPro" id="IPR045864">
    <property type="entry name" value="aa-tRNA-synth_II/BPL/LPL"/>
</dbReference>
<dbReference type="EMBL" id="LWDX02026092">
    <property type="protein sequence ID" value="OEL30203.1"/>
    <property type="molecule type" value="Genomic_DNA"/>
</dbReference>
<dbReference type="PANTHER" id="PTHR10993:SF15">
    <property type="entry name" value="OCTANOYLTRANSFERASE LIP2, MITOCHONDRIAL"/>
    <property type="match status" value="1"/>
</dbReference>
<comment type="caution">
    <text evidence="8">The sequence shown here is derived from an EMBL/GenBank/DDBJ whole genome shotgun (WGS) entry which is preliminary data.</text>
</comment>
<evidence type="ECO:0000313" key="8">
    <source>
        <dbReference type="EMBL" id="OEL30203.1"/>
    </source>
</evidence>
<dbReference type="GO" id="GO:0033819">
    <property type="term" value="F:lipoyl(octanoyl) transferase activity"/>
    <property type="evidence" value="ECO:0007669"/>
    <property type="project" value="UniProtKB-EC"/>
</dbReference>
<dbReference type="STRING" id="888268.A0A1E5VYK2"/>
<evidence type="ECO:0000259" key="7">
    <source>
        <dbReference type="PROSITE" id="PS51733"/>
    </source>
</evidence>
<feature type="compositionally biased region" description="Basic residues" evidence="6">
    <location>
        <begin position="138"/>
        <end position="150"/>
    </location>
</feature>
<dbReference type="OrthoDB" id="19908at2759"/>
<dbReference type="InterPro" id="IPR004143">
    <property type="entry name" value="BPL_LPL_catalytic"/>
</dbReference>
<evidence type="ECO:0000256" key="6">
    <source>
        <dbReference type="SAM" id="MobiDB-lite"/>
    </source>
</evidence>
<dbReference type="PROSITE" id="PS51733">
    <property type="entry name" value="BPL_LPL_CATALYTIC"/>
    <property type="match status" value="1"/>
</dbReference>
<feature type="compositionally biased region" description="Polar residues" evidence="6">
    <location>
        <begin position="124"/>
        <end position="135"/>
    </location>
</feature>
<dbReference type="InterPro" id="IPR000544">
    <property type="entry name" value="Octanoyltransferase"/>
</dbReference>
<dbReference type="AlphaFoldDB" id="A0A1E5VYK2"/>
<dbReference type="NCBIfam" id="TIGR00214">
    <property type="entry name" value="lipB"/>
    <property type="match status" value="1"/>
</dbReference>
<name>A0A1E5VYK2_9POAL</name>
<feature type="compositionally biased region" description="Basic residues" evidence="6">
    <location>
        <begin position="342"/>
        <end position="354"/>
    </location>
</feature>
<reference evidence="8 9" key="1">
    <citation type="submission" date="2016-09" db="EMBL/GenBank/DDBJ databases">
        <title>The draft genome of Dichanthelium oligosanthes: A C3 panicoid grass species.</title>
        <authorList>
            <person name="Studer A.J."/>
            <person name="Schnable J.C."/>
            <person name="Brutnell T.P."/>
        </authorList>
    </citation>
    <scope>NUCLEOTIDE SEQUENCE [LARGE SCALE GENOMIC DNA]</scope>
    <source>
        <strain evidence="9">cv. Kellogg 1175</strain>
        <tissue evidence="8">Leaf</tissue>
    </source>
</reference>
<evidence type="ECO:0000256" key="2">
    <source>
        <dbReference type="ARBA" id="ARBA00007907"/>
    </source>
</evidence>
<feature type="non-terminal residue" evidence="8">
    <location>
        <position position="1"/>
    </location>
</feature>
<sequence>ASAAGISTEPDAVAAASAAYTAIMQSNQMGNLIDQDLLIKILSDPAQLERLMKEYGTLKHEPSTNSSVAAPMLPGPPPQMTAGVPVSFPDHMTTFHNINPTLPPPPPVMNRLPPVIPSVGMNPPASSSQAVNFSNVPARRRRRPRRRRSRGYTLGKYPPTYTLGKRHEKAERNLLAPECGGDVTFHGPWQAVLYPILSLHALGLGARRYVEGLESAMIQVAALHGVNTRPGDPGETGVWVGDGKIDAIRVRISSRFTWHGLAFNIDPDLRYFEHIVPCGIAGKEATSLRREVWDGVELPADEVIHDQLVECLARTLGFTDVEFRDDSEELFITGPLPADRHRRRWPRPRRRRSRGYASLPGATAAEAPRRDGDEEVTAAEAQRLIRLANVEALKRRLGDGEMIPYADLLRACEEAGATRTRAEAAALAGALDEAGVMLL</sequence>
<dbReference type="Gene3D" id="3.30.930.10">
    <property type="entry name" value="Bira Bifunctional Protein, Domain 2"/>
    <property type="match status" value="1"/>
</dbReference>
<comment type="similarity">
    <text evidence="2">Belongs to the LipB family.</text>
</comment>
<dbReference type="UniPathway" id="UPA00538">
    <property type="reaction ID" value="UER00592"/>
</dbReference>
<evidence type="ECO:0000313" key="9">
    <source>
        <dbReference type="Proteomes" id="UP000095767"/>
    </source>
</evidence>
<evidence type="ECO:0000256" key="4">
    <source>
        <dbReference type="ARBA" id="ARBA00022679"/>
    </source>
</evidence>
<evidence type="ECO:0000256" key="5">
    <source>
        <dbReference type="ARBA" id="ARBA00023315"/>
    </source>
</evidence>
<dbReference type="SUPFAM" id="SSF55681">
    <property type="entry name" value="Class II aaRS and biotin synthetases"/>
    <property type="match status" value="1"/>
</dbReference>
<keyword evidence="4 8" id="KW-0808">Transferase</keyword>
<organism evidence="8 9">
    <name type="scientific">Dichanthelium oligosanthes</name>
    <dbReference type="NCBI Taxonomy" id="888268"/>
    <lineage>
        <taxon>Eukaryota</taxon>
        <taxon>Viridiplantae</taxon>
        <taxon>Streptophyta</taxon>
        <taxon>Embryophyta</taxon>
        <taxon>Tracheophyta</taxon>
        <taxon>Spermatophyta</taxon>
        <taxon>Magnoliopsida</taxon>
        <taxon>Liliopsida</taxon>
        <taxon>Poales</taxon>
        <taxon>Poaceae</taxon>
        <taxon>PACMAD clade</taxon>
        <taxon>Panicoideae</taxon>
        <taxon>Panicodae</taxon>
        <taxon>Paniceae</taxon>
        <taxon>Dichantheliinae</taxon>
        <taxon>Dichanthelium</taxon>
    </lineage>
</organism>
<gene>
    <name evidence="8" type="ORF">BAE44_0008778</name>
</gene>
<protein>
    <recommendedName>
        <fullName evidence="3">lipoyl(octanoyl) transferase</fullName>
        <ecNumber evidence="3">2.3.1.181</ecNumber>
    </recommendedName>
</protein>
<feature type="region of interest" description="Disordered" evidence="6">
    <location>
        <begin position="342"/>
        <end position="375"/>
    </location>
</feature>
<keyword evidence="5" id="KW-0012">Acyltransferase</keyword>
<accession>A0A1E5VYK2</accession>